<dbReference type="RefSeq" id="WP_173084318.1">
    <property type="nucleotide sequence ID" value="NZ_BLTE01000009.1"/>
</dbReference>
<dbReference type="InterPro" id="IPR029026">
    <property type="entry name" value="tRNA_m1G_MTases_N"/>
</dbReference>
<evidence type="ECO:0000256" key="6">
    <source>
        <dbReference type="ARBA" id="ARBA00022679"/>
    </source>
</evidence>
<comment type="similarity">
    <text evidence="2 10">Belongs to the RNA methyltransferase RsmE family.</text>
</comment>
<dbReference type="SUPFAM" id="SSF75217">
    <property type="entry name" value="alpha/beta knot"/>
    <property type="match status" value="1"/>
</dbReference>
<dbReference type="InterPro" id="IPR015947">
    <property type="entry name" value="PUA-like_sf"/>
</dbReference>
<sequence>MARLDTFHIPPEAWGAPFRLEGDEARHLAKVLRLGPGARVRCFDGAGREGLFRVVCVRGGVELEQESEQYSAPSGGAWLALGWNKSARRGWLLEKAVELGCGGILFWEASRSQGGMPAEPKESWRAQLVAGAKQCGSVWLPELEMVSGGASGLAERCGAIEGKYLAWESRGVSRGLGLEDLTGHGGRVFVIGPEGGLTDPEADVLRNAGFRAVTLGPRPLRWETASLLCLGLAWWATSSGGPSTGGMR</sequence>
<dbReference type="NCBIfam" id="TIGR00046">
    <property type="entry name" value="RsmE family RNA methyltransferase"/>
    <property type="match status" value="1"/>
</dbReference>
<evidence type="ECO:0000256" key="2">
    <source>
        <dbReference type="ARBA" id="ARBA00005528"/>
    </source>
</evidence>
<dbReference type="AlphaFoldDB" id="A0A6V8LTS8"/>
<dbReference type="GO" id="GO:0070042">
    <property type="term" value="F:rRNA (uridine-N3-)-methyltransferase activity"/>
    <property type="evidence" value="ECO:0007669"/>
    <property type="project" value="TreeGrafter"/>
</dbReference>
<evidence type="ECO:0000256" key="5">
    <source>
        <dbReference type="ARBA" id="ARBA00022603"/>
    </source>
</evidence>
<reference evidence="13 14" key="1">
    <citation type="submission" date="2020-04" db="EMBL/GenBank/DDBJ databases">
        <authorList>
            <consortium name="Desulfovibrio sp. FSS-1 genome sequencing consortium"/>
            <person name="Shimoshige H."/>
            <person name="Kobayashi H."/>
            <person name="Maekawa T."/>
        </authorList>
    </citation>
    <scope>NUCLEOTIDE SEQUENCE [LARGE SCALE GENOMIC DNA]</scope>
    <source>
        <strain evidence="13 14">SIID29052-01</strain>
    </source>
</reference>
<dbReference type="InterPro" id="IPR029028">
    <property type="entry name" value="Alpha/beta_knot_MTases"/>
</dbReference>
<feature type="domain" description="Ribosomal RNA small subunit methyltransferase E PUA-like" evidence="12">
    <location>
        <begin position="20"/>
        <end position="54"/>
    </location>
</feature>
<evidence type="ECO:0000256" key="9">
    <source>
        <dbReference type="ARBA" id="ARBA00047944"/>
    </source>
</evidence>
<dbReference type="Gene3D" id="3.40.1280.10">
    <property type="match status" value="1"/>
</dbReference>
<dbReference type="CDD" id="cd18084">
    <property type="entry name" value="RsmE-like"/>
    <property type="match status" value="1"/>
</dbReference>
<dbReference type="InterPro" id="IPR046887">
    <property type="entry name" value="RsmE_PUA-like"/>
</dbReference>
<keyword evidence="3 10" id="KW-0963">Cytoplasm</keyword>
<keyword evidence="7 10" id="KW-0949">S-adenosyl-L-methionine</keyword>
<protein>
    <recommendedName>
        <fullName evidence="10">Ribosomal RNA small subunit methyltransferase E</fullName>
        <ecNumber evidence="10">2.1.1.193</ecNumber>
    </recommendedName>
</protein>
<evidence type="ECO:0000259" key="11">
    <source>
        <dbReference type="Pfam" id="PF04452"/>
    </source>
</evidence>
<evidence type="ECO:0000256" key="8">
    <source>
        <dbReference type="ARBA" id="ARBA00025699"/>
    </source>
</evidence>
<gene>
    <name evidence="13" type="primary">rsmE</name>
    <name evidence="13" type="ORF">NNJEOMEG_02184</name>
</gene>
<dbReference type="PANTHER" id="PTHR30027:SF3">
    <property type="entry name" value="16S RRNA (URACIL(1498)-N(3))-METHYLTRANSFERASE"/>
    <property type="match status" value="1"/>
</dbReference>
<evidence type="ECO:0000256" key="7">
    <source>
        <dbReference type="ARBA" id="ARBA00022691"/>
    </source>
</evidence>
<evidence type="ECO:0000256" key="1">
    <source>
        <dbReference type="ARBA" id="ARBA00004496"/>
    </source>
</evidence>
<dbReference type="InterPro" id="IPR006700">
    <property type="entry name" value="RsmE"/>
</dbReference>
<dbReference type="GO" id="GO:0005737">
    <property type="term" value="C:cytoplasm"/>
    <property type="evidence" value="ECO:0007669"/>
    <property type="project" value="UniProtKB-SubCell"/>
</dbReference>
<feature type="domain" description="Ribosomal RNA small subunit methyltransferase E methyltransferase" evidence="11">
    <location>
        <begin position="78"/>
        <end position="232"/>
    </location>
</feature>
<organism evidence="13 14">
    <name type="scientific">Fundidesulfovibrio magnetotacticus</name>
    <dbReference type="NCBI Taxonomy" id="2730080"/>
    <lineage>
        <taxon>Bacteria</taxon>
        <taxon>Pseudomonadati</taxon>
        <taxon>Thermodesulfobacteriota</taxon>
        <taxon>Desulfovibrionia</taxon>
        <taxon>Desulfovibrionales</taxon>
        <taxon>Desulfovibrionaceae</taxon>
        <taxon>Fundidesulfovibrio</taxon>
    </lineage>
</organism>
<keyword evidence="5 10" id="KW-0489">Methyltransferase</keyword>
<evidence type="ECO:0000256" key="3">
    <source>
        <dbReference type="ARBA" id="ARBA00022490"/>
    </source>
</evidence>
<dbReference type="Pfam" id="PF20260">
    <property type="entry name" value="PUA_4"/>
    <property type="match status" value="1"/>
</dbReference>
<comment type="catalytic activity">
    <reaction evidence="9 10">
        <text>uridine(1498) in 16S rRNA + S-adenosyl-L-methionine = N(3)-methyluridine(1498) in 16S rRNA + S-adenosyl-L-homocysteine + H(+)</text>
        <dbReference type="Rhea" id="RHEA:42920"/>
        <dbReference type="Rhea" id="RHEA-COMP:10283"/>
        <dbReference type="Rhea" id="RHEA-COMP:10284"/>
        <dbReference type="ChEBI" id="CHEBI:15378"/>
        <dbReference type="ChEBI" id="CHEBI:57856"/>
        <dbReference type="ChEBI" id="CHEBI:59789"/>
        <dbReference type="ChEBI" id="CHEBI:65315"/>
        <dbReference type="ChEBI" id="CHEBI:74502"/>
        <dbReference type="EC" id="2.1.1.193"/>
    </reaction>
</comment>
<evidence type="ECO:0000259" key="12">
    <source>
        <dbReference type="Pfam" id="PF20260"/>
    </source>
</evidence>
<dbReference type="NCBIfam" id="NF008703">
    <property type="entry name" value="PRK11713.6-2"/>
    <property type="match status" value="1"/>
</dbReference>
<proteinExistence type="inferred from homology"/>
<dbReference type="PANTHER" id="PTHR30027">
    <property type="entry name" value="RIBOSOMAL RNA SMALL SUBUNIT METHYLTRANSFERASE E"/>
    <property type="match status" value="1"/>
</dbReference>
<keyword evidence="6 10" id="KW-0808">Transferase</keyword>
<dbReference type="EC" id="2.1.1.193" evidence="10"/>
<keyword evidence="14" id="KW-1185">Reference proteome</keyword>
<dbReference type="EMBL" id="BLTE01000009">
    <property type="protein sequence ID" value="GFK94340.1"/>
    <property type="molecule type" value="Genomic_DNA"/>
</dbReference>
<keyword evidence="4 10" id="KW-0698">rRNA processing</keyword>
<reference evidence="13 14" key="2">
    <citation type="submission" date="2020-05" db="EMBL/GenBank/DDBJ databases">
        <title>Draft genome sequence of Desulfovibrio sp. strainFSS-1.</title>
        <authorList>
            <person name="Shimoshige H."/>
            <person name="Kobayashi H."/>
            <person name="Maekawa T."/>
        </authorList>
    </citation>
    <scope>NUCLEOTIDE SEQUENCE [LARGE SCALE GENOMIC DNA]</scope>
    <source>
        <strain evidence="13 14">SIID29052-01</strain>
    </source>
</reference>
<dbReference type="SUPFAM" id="SSF88697">
    <property type="entry name" value="PUA domain-like"/>
    <property type="match status" value="1"/>
</dbReference>
<accession>A0A6V8LTS8</accession>
<dbReference type="Proteomes" id="UP000494245">
    <property type="component" value="Unassembled WGS sequence"/>
</dbReference>
<name>A0A6V8LTS8_9BACT</name>
<dbReference type="Pfam" id="PF04452">
    <property type="entry name" value="Methyltrans_RNA"/>
    <property type="match status" value="1"/>
</dbReference>
<evidence type="ECO:0000313" key="13">
    <source>
        <dbReference type="EMBL" id="GFK94340.1"/>
    </source>
</evidence>
<evidence type="ECO:0000256" key="10">
    <source>
        <dbReference type="PIRNR" id="PIRNR015601"/>
    </source>
</evidence>
<dbReference type="GO" id="GO:0070475">
    <property type="term" value="P:rRNA base methylation"/>
    <property type="evidence" value="ECO:0007669"/>
    <property type="project" value="TreeGrafter"/>
</dbReference>
<dbReference type="InterPro" id="IPR046886">
    <property type="entry name" value="RsmE_MTase_dom"/>
</dbReference>
<evidence type="ECO:0000313" key="14">
    <source>
        <dbReference type="Proteomes" id="UP000494245"/>
    </source>
</evidence>
<comment type="caution">
    <text evidence="13">The sequence shown here is derived from an EMBL/GenBank/DDBJ whole genome shotgun (WGS) entry which is preliminary data.</text>
</comment>
<comment type="function">
    <text evidence="8 10">Specifically methylates the N3 position of the uracil ring of uridine 1498 (m3U1498) in 16S rRNA. Acts on the fully assembled 30S ribosomal subunit.</text>
</comment>
<comment type="subcellular location">
    <subcellularLocation>
        <location evidence="1 10">Cytoplasm</location>
    </subcellularLocation>
</comment>
<dbReference type="PIRSF" id="PIRSF015601">
    <property type="entry name" value="MTase_slr0722"/>
    <property type="match status" value="1"/>
</dbReference>
<evidence type="ECO:0000256" key="4">
    <source>
        <dbReference type="ARBA" id="ARBA00022552"/>
    </source>
</evidence>